<keyword evidence="2" id="KW-0732">Signal</keyword>
<protein>
    <recommendedName>
        <fullName evidence="5">CARDB domain-containing protein</fullName>
    </recommendedName>
</protein>
<dbReference type="KEGG" id="rfs:C1I64_04465"/>
<evidence type="ECO:0000313" key="4">
    <source>
        <dbReference type="Proteomes" id="UP000285317"/>
    </source>
</evidence>
<dbReference type="InterPro" id="IPR006311">
    <property type="entry name" value="TAT_signal"/>
</dbReference>
<feature type="chain" id="PRO_5018710023" description="CARDB domain-containing protein" evidence="2">
    <location>
        <begin position="42"/>
        <end position="220"/>
    </location>
</feature>
<feature type="region of interest" description="Disordered" evidence="1">
    <location>
        <begin position="86"/>
        <end position="116"/>
    </location>
</feature>
<dbReference type="EMBL" id="CP028137">
    <property type="protein sequence ID" value="AZZ51365.1"/>
    <property type="molecule type" value="Genomic_DNA"/>
</dbReference>
<dbReference type="Proteomes" id="UP000285317">
    <property type="component" value="Chromosome"/>
</dbReference>
<proteinExistence type="predicted"/>
<sequence length="220" mass="21589">MSAATRPSASSRRDRRRRPSVAAALALAAGLAGCLAPAALADPAVEVPALTSAVQSALGGPAVDAFALTGPAKSFDVTGTGGGVDPAASAKAGAPAPSSAAAGPDSGASGEATAGPGLTVTTRARFDVAPYGAVGLGTPITVAYTFTNTGTVPLDEVGPDRVRLDVQESRAAFVTGRVVTADDLRSGVVTLSSSWTVRTPTGSYTTPTSIESIPLPGTLD</sequence>
<feature type="compositionally biased region" description="Polar residues" evidence="1">
    <location>
        <begin position="201"/>
        <end position="211"/>
    </location>
</feature>
<evidence type="ECO:0000256" key="2">
    <source>
        <dbReference type="SAM" id="SignalP"/>
    </source>
</evidence>
<feature type="region of interest" description="Disordered" evidence="1">
    <location>
        <begin position="201"/>
        <end position="220"/>
    </location>
</feature>
<evidence type="ECO:0000256" key="1">
    <source>
        <dbReference type="SAM" id="MobiDB-lite"/>
    </source>
</evidence>
<gene>
    <name evidence="3" type="ORF">C1I64_04465</name>
</gene>
<evidence type="ECO:0000313" key="3">
    <source>
        <dbReference type="EMBL" id="AZZ51365.1"/>
    </source>
</evidence>
<evidence type="ECO:0008006" key="5">
    <source>
        <dbReference type="Google" id="ProtNLM"/>
    </source>
</evidence>
<dbReference type="PROSITE" id="PS51257">
    <property type="entry name" value="PROKAR_LIPOPROTEIN"/>
    <property type="match status" value="1"/>
</dbReference>
<feature type="compositionally biased region" description="Low complexity" evidence="1">
    <location>
        <begin position="86"/>
        <end position="112"/>
    </location>
</feature>
<organism evidence="3 4">
    <name type="scientific">Rathayibacter festucae DSM 15932</name>
    <dbReference type="NCBI Taxonomy" id="1328866"/>
    <lineage>
        <taxon>Bacteria</taxon>
        <taxon>Bacillati</taxon>
        <taxon>Actinomycetota</taxon>
        <taxon>Actinomycetes</taxon>
        <taxon>Micrococcales</taxon>
        <taxon>Microbacteriaceae</taxon>
        <taxon>Rathayibacter</taxon>
    </lineage>
</organism>
<dbReference type="PROSITE" id="PS51318">
    <property type="entry name" value="TAT"/>
    <property type="match status" value="1"/>
</dbReference>
<reference evidence="3 4" key="1">
    <citation type="submission" date="2018-03" db="EMBL/GenBank/DDBJ databases">
        <title>Bacteriophage NCPPB3778 and a type I-E CRISPR drive the evolution of the US Biological Select Agent, Rathayibacter toxicus.</title>
        <authorList>
            <person name="Davis E.W.II."/>
            <person name="Tabima J.F."/>
            <person name="Weisberg A.J."/>
            <person name="Dantas Lopes L."/>
            <person name="Wiseman M.S."/>
            <person name="Wiseman M.S."/>
            <person name="Pupko T."/>
            <person name="Belcher M.S."/>
            <person name="Sechler A.J."/>
            <person name="Tancos M.A."/>
            <person name="Schroeder B.K."/>
            <person name="Murray T.D."/>
            <person name="Luster D.G."/>
            <person name="Schneider W.L."/>
            <person name="Rogers E."/>
            <person name="Andreote F.D."/>
            <person name="Grunwald N.J."/>
            <person name="Putnam M.L."/>
            <person name="Chang J.H."/>
        </authorList>
    </citation>
    <scope>NUCLEOTIDE SEQUENCE [LARGE SCALE GENOMIC DNA]</scope>
    <source>
        <strain evidence="3 4">DSM 15932</strain>
    </source>
</reference>
<name>A0A3Q9UXB5_9MICO</name>
<feature type="signal peptide" evidence="2">
    <location>
        <begin position="1"/>
        <end position="41"/>
    </location>
</feature>
<accession>A0A3Q9UXB5</accession>
<dbReference type="AlphaFoldDB" id="A0A3Q9UXB5"/>
<dbReference type="RefSeq" id="WP_127886326.1">
    <property type="nucleotide sequence ID" value="NZ_CP028137.1"/>
</dbReference>